<keyword evidence="7" id="KW-1185">Reference proteome</keyword>
<keyword evidence="2 3" id="KW-0040">ANK repeat</keyword>
<dbReference type="Pfam" id="PF12796">
    <property type="entry name" value="Ank_2"/>
    <property type="match status" value="1"/>
</dbReference>
<dbReference type="InterPro" id="IPR036770">
    <property type="entry name" value="Ankyrin_rpt-contain_sf"/>
</dbReference>
<name>D2V6H9_NAEGR</name>
<dbReference type="SUPFAM" id="SSF48403">
    <property type="entry name" value="Ankyrin repeat"/>
    <property type="match status" value="1"/>
</dbReference>
<dbReference type="EMBL" id="GG738854">
    <property type="protein sequence ID" value="EFC47575.1"/>
    <property type="molecule type" value="Genomic_DNA"/>
</dbReference>
<protein>
    <submittedName>
        <fullName evidence="6">Homeobox transcription factor</fullName>
    </submittedName>
</protein>
<evidence type="ECO:0000259" key="5">
    <source>
        <dbReference type="SMART" id="SM00504"/>
    </source>
</evidence>
<organism evidence="7">
    <name type="scientific">Naegleria gruberi</name>
    <name type="common">Amoeba</name>
    <dbReference type="NCBI Taxonomy" id="5762"/>
    <lineage>
        <taxon>Eukaryota</taxon>
        <taxon>Discoba</taxon>
        <taxon>Heterolobosea</taxon>
        <taxon>Tetramitia</taxon>
        <taxon>Eutetramitia</taxon>
        <taxon>Vahlkampfiidae</taxon>
        <taxon>Naegleria</taxon>
    </lineage>
</organism>
<keyword evidence="4" id="KW-0175">Coiled coil</keyword>
<dbReference type="PANTHER" id="PTHR24198">
    <property type="entry name" value="ANKYRIN REPEAT AND PROTEIN KINASE DOMAIN-CONTAINING PROTEIN"/>
    <property type="match status" value="1"/>
</dbReference>
<sequence>MTLSTQINCNLMEEQYEKKMGEEPIVLLNMNPSTNKQEPCLVDYEEENLLVENQRLENLVIDNISTATIQPANNSQQDEEVDFESLQPSDDLFCPISDIIMVEPYLAGDGRTYEKELISQWLINHNSESPFTRENIGTQTIENVHIKNEIQRFFENLKHSKVCPFQYHLSNDVFLPCNSVVEFQWAVVNKDRNLAREIYQNDVRLLLYSPEMLSELVNYNISQLTKPNKLCKKTLIDYTLNGYELACKLGTTEMVEEMYMFLLESRLQRNIPPLLNDLTPNQNINRIVLNKALTEEIRRETIDLEKLRRLIEFGAQPHKYDINGRNAIYVLLSCQDNVEAFKVLFENNYKQYLIREKSNPNEYFLYSATKFNRSNIVKYIMTNYPNDFDFAIQHGACFESPLHAAVRNNNEELLSFLLSQPNVGVDTLDKNNRSPFMLACKLGLFSVTKLLYSYGAQIDLCDDELETGLHYAAERNWCPIIELLISNGADVNFRNKRGQTPYSVASYETTRNLIHYLSARQLNFVFKHVRRVEQENLFLKSQLEMLLDRVSKLENKQ</sequence>
<dbReference type="Proteomes" id="UP000006671">
    <property type="component" value="Unassembled WGS sequence"/>
</dbReference>
<evidence type="ECO:0000256" key="4">
    <source>
        <dbReference type="SAM" id="Coils"/>
    </source>
</evidence>
<reference evidence="6 7" key="1">
    <citation type="journal article" date="2010" name="Cell">
        <title>The genome of Naegleria gruberi illuminates early eukaryotic versatility.</title>
        <authorList>
            <person name="Fritz-Laylin L.K."/>
            <person name="Prochnik S.E."/>
            <person name="Ginger M.L."/>
            <person name="Dacks J.B."/>
            <person name="Carpenter M.L."/>
            <person name="Field M.C."/>
            <person name="Kuo A."/>
            <person name="Paredez A."/>
            <person name="Chapman J."/>
            <person name="Pham J."/>
            <person name="Shu S."/>
            <person name="Neupane R."/>
            <person name="Cipriano M."/>
            <person name="Mancuso J."/>
            <person name="Tu H."/>
            <person name="Salamov A."/>
            <person name="Lindquist E."/>
            <person name="Shapiro H."/>
            <person name="Lucas S."/>
            <person name="Grigoriev I.V."/>
            <person name="Cande W.Z."/>
            <person name="Fulton C."/>
            <person name="Rokhsar D.S."/>
            <person name="Dawson S.C."/>
        </authorList>
    </citation>
    <scope>NUCLEOTIDE SEQUENCE [LARGE SCALE GENOMIC DNA]</scope>
    <source>
        <strain evidence="6 7">NEG-M</strain>
    </source>
</reference>
<dbReference type="GO" id="GO:0004842">
    <property type="term" value="F:ubiquitin-protein transferase activity"/>
    <property type="evidence" value="ECO:0007669"/>
    <property type="project" value="InterPro"/>
</dbReference>
<dbReference type="AlphaFoldDB" id="D2V6H9"/>
<feature type="domain" description="U-box" evidence="5">
    <location>
        <begin position="91"/>
        <end position="153"/>
    </location>
</feature>
<dbReference type="PROSITE" id="PS50297">
    <property type="entry name" value="ANK_REP_REGION"/>
    <property type="match status" value="2"/>
</dbReference>
<dbReference type="InParanoid" id="D2V6H9"/>
<accession>D2V6H9</accession>
<dbReference type="SUPFAM" id="SSF57850">
    <property type="entry name" value="RING/U-box"/>
    <property type="match status" value="1"/>
</dbReference>
<evidence type="ECO:0000256" key="3">
    <source>
        <dbReference type="PROSITE-ProRule" id="PRU00023"/>
    </source>
</evidence>
<dbReference type="eggNOG" id="KOG4177">
    <property type="taxonomic scope" value="Eukaryota"/>
</dbReference>
<dbReference type="Gene3D" id="1.25.40.20">
    <property type="entry name" value="Ankyrin repeat-containing domain"/>
    <property type="match status" value="2"/>
</dbReference>
<dbReference type="Pfam" id="PF00023">
    <property type="entry name" value="Ank"/>
    <property type="match status" value="1"/>
</dbReference>
<dbReference type="STRING" id="5762.D2V6H9"/>
<dbReference type="PROSITE" id="PS50088">
    <property type="entry name" value="ANK_REPEAT"/>
    <property type="match status" value="2"/>
</dbReference>
<dbReference type="SMART" id="SM00504">
    <property type="entry name" value="Ubox"/>
    <property type="match status" value="1"/>
</dbReference>
<dbReference type="SMART" id="SM00248">
    <property type="entry name" value="ANK"/>
    <property type="match status" value="5"/>
</dbReference>
<proteinExistence type="predicted"/>
<dbReference type="GeneID" id="8861765"/>
<feature type="coiled-coil region" evidence="4">
    <location>
        <begin position="529"/>
        <end position="556"/>
    </location>
</feature>
<dbReference type="PANTHER" id="PTHR24198:SF165">
    <property type="entry name" value="ANKYRIN REPEAT-CONTAINING PROTEIN-RELATED"/>
    <property type="match status" value="1"/>
</dbReference>
<keyword evidence="6" id="KW-0371">Homeobox</keyword>
<dbReference type="Pfam" id="PF04564">
    <property type="entry name" value="U-box"/>
    <property type="match status" value="1"/>
</dbReference>
<feature type="repeat" description="ANK" evidence="3">
    <location>
        <begin position="464"/>
        <end position="496"/>
    </location>
</feature>
<evidence type="ECO:0000313" key="7">
    <source>
        <dbReference type="Proteomes" id="UP000006671"/>
    </source>
</evidence>
<keyword evidence="1" id="KW-0677">Repeat</keyword>
<dbReference type="InterPro" id="IPR002110">
    <property type="entry name" value="Ankyrin_rpt"/>
</dbReference>
<evidence type="ECO:0000256" key="2">
    <source>
        <dbReference type="ARBA" id="ARBA00023043"/>
    </source>
</evidence>
<dbReference type="InterPro" id="IPR013083">
    <property type="entry name" value="Znf_RING/FYVE/PHD"/>
</dbReference>
<feature type="repeat" description="ANK" evidence="3">
    <location>
        <begin position="431"/>
        <end position="463"/>
    </location>
</feature>
<dbReference type="KEGG" id="ngr:NAEGRDRAFT_78784"/>
<dbReference type="CDD" id="cd16655">
    <property type="entry name" value="RING-Ubox_WDSUB1-like"/>
    <property type="match status" value="1"/>
</dbReference>
<dbReference type="OrthoDB" id="341259at2759"/>
<dbReference type="GO" id="GO:0016567">
    <property type="term" value="P:protein ubiquitination"/>
    <property type="evidence" value="ECO:0007669"/>
    <property type="project" value="InterPro"/>
</dbReference>
<dbReference type="RefSeq" id="XP_002680319.1">
    <property type="nucleotide sequence ID" value="XM_002680273.1"/>
</dbReference>
<dbReference type="InterPro" id="IPR003613">
    <property type="entry name" value="Ubox_domain"/>
</dbReference>
<evidence type="ECO:0000313" key="6">
    <source>
        <dbReference type="EMBL" id="EFC47575.1"/>
    </source>
</evidence>
<dbReference type="PRINTS" id="PR01415">
    <property type="entry name" value="ANKYRIN"/>
</dbReference>
<dbReference type="VEuPathDB" id="AmoebaDB:NAEGRDRAFT_78784"/>
<evidence type="ECO:0000256" key="1">
    <source>
        <dbReference type="ARBA" id="ARBA00022737"/>
    </source>
</evidence>
<dbReference type="GO" id="GO:0003677">
    <property type="term" value="F:DNA binding"/>
    <property type="evidence" value="ECO:0007669"/>
    <property type="project" value="UniProtKB-KW"/>
</dbReference>
<dbReference type="Gene3D" id="3.30.40.10">
    <property type="entry name" value="Zinc/RING finger domain, C3HC4 (zinc finger)"/>
    <property type="match status" value="1"/>
</dbReference>
<gene>
    <name evidence="6" type="ORF">NAEGRDRAFT_78784</name>
</gene>